<dbReference type="Proteomes" id="UP000233551">
    <property type="component" value="Unassembled WGS sequence"/>
</dbReference>
<sequence>MPLCFQLVMPPVGAAAQMEQRREFRPQQRLLKGYSSSSQWSSSSVKQQQQPVVLKQGSRSRGAAGARAEQLRSQASRLPTRVEELVLRGDEFMELRSGGHEQRRRPRACLVQRRAEEGRRGT</sequence>
<reference evidence="2 3" key="1">
    <citation type="submission" date="2017-11" db="EMBL/GenBank/DDBJ databases">
        <title>De-novo sequencing of pomegranate (Punica granatum L.) genome.</title>
        <authorList>
            <person name="Akparov Z."/>
            <person name="Amiraslanov A."/>
            <person name="Hajiyeva S."/>
            <person name="Abbasov M."/>
            <person name="Kaur K."/>
            <person name="Hamwieh A."/>
            <person name="Solovyev V."/>
            <person name="Salamov A."/>
            <person name="Braich B."/>
            <person name="Kosarev P."/>
            <person name="Mahmoud A."/>
            <person name="Hajiyev E."/>
            <person name="Babayeva S."/>
            <person name="Izzatullayeva V."/>
            <person name="Mammadov A."/>
            <person name="Mammadov A."/>
            <person name="Sharifova S."/>
            <person name="Ojaghi J."/>
            <person name="Eynullazada K."/>
            <person name="Bayramov B."/>
            <person name="Abdulazimova A."/>
            <person name="Shahmuradov I."/>
        </authorList>
    </citation>
    <scope>NUCLEOTIDE SEQUENCE [LARGE SCALE GENOMIC DNA]</scope>
    <source>
        <strain evidence="3">cv. AG2017</strain>
        <tissue evidence="2">Leaf</tissue>
    </source>
</reference>
<accession>A0A2I0IEU5</accession>
<feature type="compositionally biased region" description="Low complexity" evidence="1">
    <location>
        <begin position="35"/>
        <end position="50"/>
    </location>
</feature>
<dbReference type="EMBL" id="PGOL01003149">
    <property type="protein sequence ID" value="PKI42535.1"/>
    <property type="molecule type" value="Genomic_DNA"/>
</dbReference>
<gene>
    <name evidence="2" type="ORF">CRG98_037053</name>
</gene>
<keyword evidence="3" id="KW-1185">Reference proteome</keyword>
<feature type="region of interest" description="Disordered" evidence="1">
    <location>
        <begin position="19"/>
        <end position="75"/>
    </location>
</feature>
<feature type="compositionally biased region" description="Basic and acidic residues" evidence="1">
    <location>
        <begin position="113"/>
        <end position="122"/>
    </location>
</feature>
<name>A0A2I0IEU5_PUNGR</name>
<feature type="region of interest" description="Disordered" evidence="1">
    <location>
        <begin position="93"/>
        <end position="122"/>
    </location>
</feature>
<evidence type="ECO:0000313" key="2">
    <source>
        <dbReference type="EMBL" id="PKI42535.1"/>
    </source>
</evidence>
<evidence type="ECO:0000256" key="1">
    <source>
        <dbReference type="SAM" id="MobiDB-lite"/>
    </source>
</evidence>
<protein>
    <submittedName>
        <fullName evidence="2">Uncharacterized protein</fullName>
    </submittedName>
</protein>
<proteinExistence type="predicted"/>
<feature type="compositionally biased region" description="Low complexity" evidence="1">
    <location>
        <begin position="57"/>
        <end position="68"/>
    </location>
</feature>
<dbReference type="AlphaFoldDB" id="A0A2I0IEU5"/>
<evidence type="ECO:0000313" key="3">
    <source>
        <dbReference type="Proteomes" id="UP000233551"/>
    </source>
</evidence>
<organism evidence="2 3">
    <name type="scientific">Punica granatum</name>
    <name type="common">Pomegranate</name>
    <dbReference type="NCBI Taxonomy" id="22663"/>
    <lineage>
        <taxon>Eukaryota</taxon>
        <taxon>Viridiplantae</taxon>
        <taxon>Streptophyta</taxon>
        <taxon>Embryophyta</taxon>
        <taxon>Tracheophyta</taxon>
        <taxon>Spermatophyta</taxon>
        <taxon>Magnoliopsida</taxon>
        <taxon>eudicotyledons</taxon>
        <taxon>Gunneridae</taxon>
        <taxon>Pentapetalae</taxon>
        <taxon>rosids</taxon>
        <taxon>malvids</taxon>
        <taxon>Myrtales</taxon>
        <taxon>Lythraceae</taxon>
        <taxon>Punica</taxon>
    </lineage>
</organism>
<comment type="caution">
    <text evidence="2">The sequence shown here is derived from an EMBL/GenBank/DDBJ whole genome shotgun (WGS) entry which is preliminary data.</text>
</comment>